<dbReference type="AlphaFoldDB" id="F4KSI5"/>
<name>F4KSI5_HALH1</name>
<dbReference type="STRING" id="760192.Halhy_6520"/>
<sequence>MLRRNALKKAILLAGTISIAPDLLAKALADPAPILDQFPPIQLDLLTEMVDTIIPTTDSPGAKTAGVQDFIVLAVEACFSAQQRNQFWAALNEAEQACQKQMGKGFVECNDAQRIHFLHSLEDAPAPVSEPQFFQVLKELTLHGYFTSEIGATKALNYDPIPGVWIPDLPIDGNTKAWTPMF</sequence>
<dbReference type="eggNOG" id="ENOG5032SKW">
    <property type="taxonomic scope" value="Bacteria"/>
</dbReference>
<feature type="signal peptide" evidence="1">
    <location>
        <begin position="1"/>
        <end position="25"/>
    </location>
</feature>
<reference key="2">
    <citation type="submission" date="2011-04" db="EMBL/GenBank/DDBJ databases">
        <title>Complete sequence of chromosome of Haliscomenobacter hydrossis DSM 1100.</title>
        <authorList>
            <consortium name="US DOE Joint Genome Institute (JGI-PGF)"/>
            <person name="Lucas S."/>
            <person name="Han J."/>
            <person name="Lapidus A."/>
            <person name="Bruce D."/>
            <person name="Goodwin L."/>
            <person name="Pitluck S."/>
            <person name="Peters L."/>
            <person name="Kyrpides N."/>
            <person name="Mavromatis K."/>
            <person name="Ivanova N."/>
            <person name="Ovchinnikova G."/>
            <person name="Pagani I."/>
            <person name="Daligault H."/>
            <person name="Detter J.C."/>
            <person name="Han C."/>
            <person name="Land M."/>
            <person name="Hauser L."/>
            <person name="Markowitz V."/>
            <person name="Cheng J.-F."/>
            <person name="Hugenholtz P."/>
            <person name="Woyke T."/>
            <person name="Wu D."/>
            <person name="Verbarg S."/>
            <person name="Frueling A."/>
            <person name="Brambilla E."/>
            <person name="Klenk H.-P."/>
            <person name="Eisen J.A."/>
        </authorList>
    </citation>
    <scope>NUCLEOTIDE SEQUENCE</scope>
    <source>
        <strain>DSM 1100</strain>
    </source>
</reference>
<dbReference type="KEGG" id="hhy:Halhy_6520"/>
<dbReference type="InterPro" id="IPR027056">
    <property type="entry name" value="Gluconate_2DH_su3"/>
</dbReference>
<accession>F4KSI5</accession>
<evidence type="ECO:0008006" key="4">
    <source>
        <dbReference type="Google" id="ProtNLM"/>
    </source>
</evidence>
<keyword evidence="3" id="KW-1185">Reference proteome</keyword>
<dbReference type="EMBL" id="CP002691">
    <property type="protein sequence ID" value="AEE54336.1"/>
    <property type="molecule type" value="Genomic_DNA"/>
</dbReference>
<keyword evidence="1" id="KW-0732">Signal</keyword>
<proteinExistence type="predicted"/>
<dbReference type="OrthoDB" id="6385145at2"/>
<evidence type="ECO:0000256" key="1">
    <source>
        <dbReference type="SAM" id="SignalP"/>
    </source>
</evidence>
<feature type="chain" id="PRO_5003317028" description="Twin-arginine translocation pathway signal" evidence="1">
    <location>
        <begin position="26"/>
        <end position="182"/>
    </location>
</feature>
<protein>
    <recommendedName>
        <fullName evidence="4">Twin-arginine translocation pathway signal</fullName>
    </recommendedName>
</protein>
<reference evidence="2 3" key="1">
    <citation type="journal article" date="2011" name="Stand. Genomic Sci.">
        <title>Complete genome sequence of Haliscomenobacter hydrossis type strain (O).</title>
        <authorList>
            <consortium name="US DOE Joint Genome Institute (JGI-PGF)"/>
            <person name="Daligault H."/>
            <person name="Lapidus A."/>
            <person name="Zeytun A."/>
            <person name="Nolan M."/>
            <person name="Lucas S."/>
            <person name="Del Rio T.G."/>
            <person name="Tice H."/>
            <person name="Cheng J.F."/>
            <person name="Tapia R."/>
            <person name="Han C."/>
            <person name="Goodwin L."/>
            <person name="Pitluck S."/>
            <person name="Liolios K."/>
            <person name="Pagani I."/>
            <person name="Ivanova N."/>
            <person name="Huntemann M."/>
            <person name="Mavromatis K."/>
            <person name="Mikhailova N."/>
            <person name="Pati A."/>
            <person name="Chen A."/>
            <person name="Palaniappan K."/>
            <person name="Land M."/>
            <person name="Hauser L."/>
            <person name="Brambilla E.M."/>
            <person name="Rohde M."/>
            <person name="Verbarg S."/>
            <person name="Goker M."/>
            <person name="Bristow J."/>
            <person name="Eisen J.A."/>
            <person name="Markowitz V."/>
            <person name="Hugenholtz P."/>
            <person name="Kyrpides N.C."/>
            <person name="Klenk H.P."/>
            <person name="Woyke T."/>
        </authorList>
    </citation>
    <scope>NUCLEOTIDE SEQUENCE [LARGE SCALE GENOMIC DNA]</scope>
    <source>
        <strain evidence="3">ATCC 27775 / DSM 1100 / LMG 10767 / O</strain>
    </source>
</reference>
<dbReference type="RefSeq" id="WP_013768853.1">
    <property type="nucleotide sequence ID" value="NC_015510.1"/>
</dbReference>
<evidence type="ECO:0000313" key="3">
    <source>
        <dbReference type="Proteomes" id="UP000008461"/>
    </source>
</evidence>
<dbReference type="HOGENOM" id="CLU_089930_0_1_10"/>
<evidence type="ECO:0000313" key="2">
    <source>
        <dbReference type="EMBL" id="AEE54336.1"/>
    </source>
</evidence>
<gene>
    <name evidence="2" type="ordered locus">Halhy_6520</name>
</gene>
<dbReference type="Proteomes" id="UP000008461">
    <property type="component" value="Chromosome"/>
</dbReference>
<organism evidence="2 3">
    <name type="scientific">Haliscomenobacter hydrossis (strain ATCC 27775 / DSM 1100 / LMG 10767 / O)</name>
    <dbReference type="NCBI Taxonomy" id="760192"/>
    <lineage>
        <taxon>Bacteria</taxon>
        <taxon>Pseudomonadati</taxon>
        <taxon>Bacteroidota</taxon>
        <taxon>Saprospiria</taxon>
        <taxon>Saprospirales</taxon>
        <taxon>Haliscomenobacteraceae</taxon>
        <taxon>Haliscomenobacter</taxon>
    </lineage>
</organism>
<dbReference type="Pfam" id="PF13618">
    <property type="entry name" value="Gluconate_2-dh3"/>
    <property type="match status" value="1"/>
</dbReference>